<keyword evidence="2" id="KW-1185">Reference proteome</keyword>
<organism evidence="1 2">
    <name type="scientific">Rhynchophorus ferrugineus</name>
    <name type="common">Red palm weevil</name>
    <name type="synonym">Curculio ferrugineus</name>
    <dbReference type="NCBI Taxonomy" id="354439"/>
    <lineage>
        <taxon>Eukaryota</taxon>
        <taxon>Metazoa</taxon>
        <taxon>Ecdysozoa</taxon>
        <taxon>Arthropoda</taxon>
        <taxon>Hexapoda</taxon>
        <taxon>Insecta</taxon>
        <taxon>Pterygota</taxon>
        <taxon>Neoptera</taxon>
        <taxon>Endopterygota</taxon>
        <taxon>Coleoptera</taxon>
        <taxon>Polyphaga</taxon>
        <taxon>Cucujiformia</taxon>
        <taxon>Curculionidae</taxon>
        <taxon>Dryophthorinae</taxon>
        <taxon>Rhynchophorus</taxon>
    </lineage>
</organism>
<accession>A0A834IPZ4</accession>
<evidence type="ECO:0000313" key="2">
    <source>
        <dbReference type="Proteomes" id="UP000625711"/>
    </source>
</evidence>
<comment type="caution">
    <text evidence="1">The sequence shown here is derived from an EMBL/GenBank/DDBJ whole genome shotgun (WGS) entry which is preliminary data.</text>
</comment>
<name>A0A834IPZ4_RHYFE</name>
<reference evidence="1" key="1">
    <citation type="submission" date="2020-08" db="EMBL/GenBank/DDBJ databases">
        <title>Genome sequencing and assembly of the red palm weevil Rhynchophorus ferrugineus.</title>
        <authorList>
            <person name="Dias G.B."/>
            <person name="Bergman C.M."/>
            <person name="Manee M."/>
        </authorList>
    </citation>
    <scope>NUCLEOTIDE SEQUENCE</scope>
    <source>
        <strain evidence="1">AA-2017</strain>
        <tissue evidence="1">Whole larva</tissue>
    </source>
</reference>
<dbReference type="EMBL" id="JAACXV010000061">
    <property type="protein sequence ID" value="KAF7285077.1"/>
    <property type="molecule type" value="Genomic_DNA"/>
</dbReference>
<sequence length="111" mass="12616">MAADIGRPPLRQASEIFSMEMKCKFLRPPLGPGGICKICESHVIFRSVRIWRRRTEKTEWGDIYGPFCEDRKVEPLKLSNKQMPLGKHRTDEALDNGTVSITTVRPCAASR</sequence>
<protein>
    <submittedName>
        <fullName evidence="1">Uncharacterized protein</fullName>
    </submittedName>
</protein>
<gene>
    <name evidence="1" type="ORF">GWI33_011928</name>
</gene>
<proteinExistence type="predicted"/>
<evidence type="ECO:0000313" key="1">
    <source>
        <dbReference type="EMBL" id="KAF7285077.1"/>
    </source>
</evidence>
<dbReference type="AlphaFoldDB" id="A0A834IPZ4"/>
<dbReference type="Proteomes" id="UP000625711">
    <property type="component" value="Unassembled WGS sequence"/>
</dbReference>